<name>A0A6A5B629_NAEFO</name>
<keyword evidence="2" id="KW-1185">Reference proteome</keyword>
<dbReference type="VEuPathDB" id="AmoebaDB:FDP41_006653"/>
<dbReference type="OrthoDB" id="428577at2759"/>
<dbReference type="RefSeq" id="XP_044558756.1">
    <property type="nucleotide sequence ID" value="XM_044710311.1"/>
</dbReference>
<dbReference type="VEuPathDB" id="AmoebaDB:NF0106940"/>
<dbReference type="AlphaFoldDB" id="A0A6A5B629"/>
<dbReference type="EMBL" id="VFQX01000053">
    <property type="protein sequence ID" value="KAF0974043.1"/>
    <property type="molecule type" value="Genomic_DNA"/>
</dbReference>
<comment type="caution">
    <text evidence="1">The sequence shown here is derived from an EMBL/GenBank/DDBJ whole genome shotgun (WGS) entry which is preliminary data.</text>
</comment>
<evidence type="ECO:0000313" key="2">
    <source>
        <dbReference type="Proteomes" id="UP000444721"/>
    </source>
</evidence>
<organism evidence="1 2">
    <name type="scientific">Naegleria fowleri</name>
    <name type="common">Brain eating amoeba</name>
    <dbReference type="NCBI Taxonomy" id="5763"/>
    <lineage>
        <taxon>Eukaryota</taxon>
        <taxon>Discoba</taxon>
        <taxon>Heterolobosea</taxon>
        <taxon>Tetramitia</taxon>
        <taxon>Eutetramitia</taxon>
        <taxon>Vahlkampfiidae</taxon>
        <taxon>Naegleria</taxon>
    </lineage>
</organism>
<accession>A0A6A5B629</accession>
<evidence type="ECO:0000313" key="1">
    <source>
        <dbReference type="EMBL" id="KAF0974043.1"/>
    </source>
</evidence>
<dbReference type="Proteomes" id="UP000444721">
    <property type="component" value="Unassembled WGS sequence"/>
</dbReference>
<gene>
    <name evidence="1" type="ORF">FDP41_006653</name>
</gene>
<dbReference type="VEuPathDB" id="AmoebaDB:NfTy_074310"/>
<sequence>MKTTAANGLSSFQSFPQSIPTPLSEALQVSVVNGKELVFSKPSNSSKDKVSLTFHRTLRIPMDGKVYPLPPNLGHFPIKKVDDYLHSVPESWKKHGGVFIPLYQREAMWISFSNASSHYPHAIKIGVGKVNALSGEEWDESMKKRNVQDYCVAPKQPWLDGINNGNGTIRQFVAMPLGEGYTVEGQVTGHEEHGGLQIVCYSADEQKRIRKYGHTLQYERLRLMKSSCASSSCMMEKKKTKKECEMGIAAGGTMKQTIYEDKLGHDFWDESSKARVFVHIVNSEMYKQITGENPPACPISAKTYTQYKYPWYDYYAEGSHIETSSILNNTVKTVSQIDKQKHKWPLQDTTTIAISNVKVIKANEVRDGDW</sequence>
<proteinExistence type="predicted"/>
<reference evidence="1 2" key="1">
    <citation type="journal article" date="2019" name="Sci. Rep.">
        <title>Nanopore sequencing improves the draft genome of the human pathogenic amoeba Naegleria fowleri.</title>
        <authorList>
            <person name="Liechti N."/>
            <person name="Schurch N."/>
            <person name="Bruggmann R."/>
            <person name="Wittwer M."/>
        </authorList>
    </citation>
    <scope>NUCLEOTIDE SEQUENCE [LARGE SCALE GENOMIC DNA]</scope>
    <source>
        <strain evidence="1 2">ATCC 30894</strain>
    </source>
</reference>
<dbReference type="GeneID" id="68113871"/>
<protein>
    <submittedName>
        <fullName evidence="1">Uncharacterized protein</fullName>
    </submittedName>
</protein>